<dbReference type="Pfam" id="PF01841">
    <property type="entry name" value="Transglut_core"/>
    <property type="match status" value="1"/>
</dbReference>
<dbReference type="Gene3D" id="3.10.620.30">
    <property type="match status" value="1"/>
</dbReference>
<dbReference type="SMART" id="SM00460">
    <property type="entry name" value="TGc"/>
    <property type="match status" value="1"/>
</dbReference>
<dbReference type="PANTHER" id="PTHR33490">
    <property type="entry name" value="BLR5614 PROTEIN-RELATED"/>
    <property type="match status" value="1"/>
</dbReference>
<dbReference type="InterPro" id="IPR048930">
    <property type="entry name" value="Bact_transglu_N_2"/>
</dbReference>
<dbReference type="EMBL" id="JBGUBD010000001">
    <property type="protein sequence ID" value="MFA9476783.1"/>
    <property type="molecule type" value="Genomic_DNA"/>
</dbReference>
<evidence type="ECO:0000313" key="2">
    <source>
        <dbReference type="EMBL" id="MFA9476783.1"/>
    </source>
</evidence>
<accession>A0ABV4U3A2</accession>
<dbReference type="SUPFAM" id="SSF54001">
    <property type="entry name" value="Cysteine proteinases"/>
    <property type="match status" value="1"/>
</dbReference>
<dbReference type="InterPro" id="IPR002931">
    <property type="entry name" value="Transglutaminase-like"/>
</dbReference>
<dbReference type="Gene3D" id="2.60.40.2250">
    <property type="match status" value="1"/>
</dbReference>
<reference evidence="2 3" key="1">
    <citation type="submission" date="2024-08" db="EMBL/GenBank/DDBJ databases">
        <title>Whole-genome sequencing of halo(alkali)philic microorganisms from hypersaline lakes.</title>
        <authorList>
            <person name="Sorokin D.Y."/>
            <person name="Merkel A.Y."/>
            <person name="Messina E."/>
            <person name="Yakimov M."/>
        </authorList>
    </citation>
    <scope>NUCLEOTIDE SEQUENCE [LARGE SCALE GENOMIC DNA]</scope>
    <source>
        <strain evidence="2 3">AB-hyl4</strain>
    </source>
</reference>
<dbReference type="InterPro" id="IPR038765">
    <property type="entry name" value="Papain-like_cys_pep_sf"/>
</dbReference>
<name>A0ABV4U3A2_9BACT</name>
<evidence type="ECO:0000259" key="1">
    <source>
        <dbReference type="SMART" id="SM00460"/>
    </source>
</evidence>
<protein>
    <submittedName>
        <fullName evidence="2">Transglutaminase family protein</fullName>
    </submittedName>
</protein>
<proteinExistence type="predicted"/>
<sequence>MAKFSVGCTLKYQLPDASTFVMNVAAARTAHQQIEQERFEITPAGPVEEHVEPTTGNRYHRFAAESQAVSLHYAAMVTYTPRLADVTTLTVAPPDRLPLWILPYLLPSRYCQSDHLMRLAYREFGGLPPGYQQVRAICEWIYRNVDYLVGMTGPLTSAFDVATSRVGVCRDFAHLGIALCRAVNIPARFVSGYAYQLSPPDFHAMFEVWLGDGWYLFDPTWQVLPQHMLRIGTGRDATDVSFGLIFGAAMMTSMEIHAHALDTDDAVQPIDVAVAAI</sequence>
<dbReference type="RefSeq" id="WP_425343709.1">
    <property type="nucleotide sequence ID" value="NZ_JBGUBD010000001.1"/>
</dbReference>
<feature type="domain" description="Transglutaminase-like" evidence="1">
    <location>
        <begin position="161"/>
        <end position="221"/>
    </location>
</feature>
<dbReference type="Pfam" id="PF21295">
    <property type="entry name" value="Bact_transglu_N_2"/>
    <property type="match status" value="1"/>
</dbReference>
<evidence type="ECO:0000313" key="3">
    <source>
        <dbReference type="Proteomes" id="UP001575105"/>
    </source>
</evidence>
<keyword evidence="3" id="KW-1185">Reference proteome</keyword>
<organism evidence="2 3">
    <name type="scientific">Natronomicrosphaera hydrolytica</name>
    <dbReference type="NCBI Taxonomy" id="3242702"/>
    <lineage>
        <taxon>Bacteria</taxon>
        <taxon>Pseudomonadati</taxon>
        <taxon>Planctomycetota</taxon>
        <taxon>Phycisphaerae</taxon>
        <taxon>Phycisphaerales</taxon>
        <taxon>Phycisphaeraceae</taxon>
        <taxon>Natronomicrosphaera</taxon>
    </lineage>
</organism>
<gene>
    <name evidence="2" type="ORF">ACERK3_00615</name>
</gene>
<dbReference type="Proteomes" id="UP001575105">
    <property type="component" value="Unassembled WGS sequence"/>
</dbReference>
<dbReference type="PANTHER" id="PTHR33490:SF12">
    <property type="entry name" value="BLL5557 PROTEIN"/>
    <property type="match status" value="1"/>
</dbReference>
<comment type="caution">
    <text evidence="2">The sequence shown here is derived from an EMBL/GenBank/DDBJ whole genome shotgun (WGS) entry which is preliminary data.</text>
</comment>